<keyword evidence="13" id="KW-1185">Reference proteome</keyword>
<feature type="binding site" evidence="9">
    <location>
        <position position="30"/>
    </location>
    <ligand>
        <name>substrate</name>
    </ligand>
</feature>
<evidence type="ECO:0000256" key="2">
    <source>
        <dbReference type="ARBA" id="ARBA00011738"/>
    </source>
</evidence>
<feature type="binding site" evidence="9">
    <location>
        <position position="180"/>
    </location>
    <ligand>
        <name>substrate</name>
    </ligand>
</feature>
<reference evidence="12 13" key="1">
    <citation type="journal article" date="2024" name="Science">
        <title>Giant polyketide synthase enzymes in the biosynthesis of giant marine polyether toxins.</title>
        <authorList>
            <person name="Fallon T.R."/>
            <person name="Shende V.V."/>
            <person name="Wierzbicki I.H."/>
            <person name="Pendleton A.L."/>
            <person name="Watervoot N.F."/>
            <person name="Auber R.P."/>
            <person name="Gonzalez D.J."/>
            <person name="Wisecaver J.H."/>
            <person name="Moore B.S."/>
        </authorList>
    </citation>
    <scope>NUCLEOTIDE SEQUENCE [LARGE SCALE GENOMIC DNA]</scope>
    <source>
        <strain evidence="12 13">12B1</strain>
    </source>
</reference>
<dbReference type="InterPro" id="IPR001754">
    <property type="entry name" value="OMPdeCOase_dom"/>
</dbReference>
<dbReference type="Gene3D" id="3.20.20.70">
    <property type="entry name" value="Aldolase class I"/>
    <property type="match status" value="1"/>
</dbReference>
<feature type="binding site" evidence="9">
    <location>
        <position position="189"/>
    </location>
    <ligand>
        <name>substrate</name>
    </ligand>
</feature>
<dbReference type="GO" id="GO:0006207">
    <property type="term" value="P:'de novo' pyrimidine nucleobase biosynthetic process"/>
    <property type="evidence" value="ECO:0007669"/>
    <property type="project" value="InterPro"/>
</dbReference>
<dbReference type="AlphaFoldDB" id="A0AB34IQP4"/>
<proteinExistence type="inferred from homology"/>
<accession>A0AB34IQP4</accession>
<protein>
    <recommendedName>
        <fullName evidence="4 10">Orotidine 5'-phosphate decarboxylase</fullName>
        <ecNumber evidence="3 10">4.1.1.23</ecNumber>
    </recommendedName>
</protein>
<feature type="binding site" evidence="9">
    <location>
        <position position="8"/>
    </location>
    <ligand>
        <name>substrate</name>
    </ligand>
</feature>
<dbReference type="InterPro" id="IPR011060">
    <property type="entry name" value="RibuloseP-bd_barrel"/>
</dbReference>
<evidence type="ECO:0000313" key="13">
    <source>
        <dbReference type="Proteomes" id="UP001515480"/>
    </source>
</evidence>
<dbReference type="EMBL" id="JBGBPQ010000021">
    <property type="protein sequence ID" value="KAL1503578.1"/>
    <property type="molecule type" value="Genomic_DNA"/>
</dbReference>
<feature type="binding site" evidence="9">
    <location>
        <position position="209"/>
    </location>
    <ligand>
        <name>substrate</name>
    </ligand>
</feature>
<feature type="active site" description="For OMPdecase activity" evidence="8">
    <location>
        <position position="61"/>
    </location>
</feature>
<feature type="active site" description="For OMPdecase activity" evidence="8">
    <location>
        <position position="59"/>
    </location>
</feature>
<dbReference type="InterPro" id="IPR013785">
    <property type="entry name" value="Aldolase_TIM"/>
</dbReference>
<dbReference type="CDD" id="cd04725">
    <property type="entry name" value="OMP_decarboxylase_like"/>
    <property type="match status" value="1"/>
</dbReference>
<dbReference type="InterPro" id="IPR018089">
    <property type="entry name" value="OMPdecase_AS"/>
</dbReference>
<gene>
    <name evidence="12" type="ORF">AB1Y20_012056</name>
</gene>
<evidence type="ECO:0000256" key="7">
    <source>
        <dbReference type="ARBA" id="ARBA00023239"/>
    </source>
</evidence>
<dbReference type="PROSITE" id="PS00156">
    <property type="entry name" value="OMPDECASE"/>
    <property type="match status" value="1"/>
</dbReference>
<dbReference type="GO" id="GO:0005829">
    <property type="term" value="C:cytosol"/>
    <property type="evidence" value="ECO:0007669"/>
    <property type="project" value="TreeGrafter"/>
</dbReference>
<feature type="domain" description="Orotidine 5'-phosphate decarboxylase" evidence="11">
    <location>
        <begin position="2"/>
        <end position="225"/>
    </location>
</feature>
<evidence type="ECO:0000256" key="5">
    <source>
        <dbReference type="ARBA" id="ARBA00022793"/>
    </source>
</evidence>
<dbReference type="InterPro" id="IPR014732">
    <property type="entry name" value="OMPdecase"/>
</dbReference>
<evidence type="ECO:0000313" key="12">
    <source>
        <dbReference type="EMBL" id="KAL1503578.1"/>
    </source>
</evidence>
<keyword evidence="6 10" id="KW-0665">Pyrimidine biosynthesis</keyword>
<name>A0AB34IQP4_PRYPA</name>
<evidence type="ECO:0000256" key="3">
    <source>
        <dbReference type="ARBA" id="ARBA00012321"/>
    </source>
</evidence>
<evidence type="ECO:0000259" key="11">
    <source>
        <dbReference type="SMART" id="SM00934"/>
    </source>
</evidence>
<evidence type="ECO:0000256" key="4">
    <source>
        <dbReference type="ARBA" id="ARBA00021923"/>
    </source>
</evidence>
<dbReference type="InterPro" id="IPR047596">
    <property type="entry name" value="OMPdecase_bac"/>
</dbReference>
<keyword evidence="5 10" id="KW-0210">Decarboxylase</keyword>
<dbReference type="Pfam" id="PF00215">
    <property type="entry name" value="OMPdecase"/>
    <property type="match status" value="1"/>
</dbReference>
<dbReference type="HAMAP" id="MF_01200_B">
    <property type="entry name" value="OMPdecase_type1_B"/>
    <property type="match status" value="1"/>
</dbReference>
<comment type="subunit">
    <text evidence="2">Homodimer.</text>
</comment>
<evidence type="ECO:0000256" key="10">
    <source>
        <dbReference type="RuleBase" id="RU000512"/>
    </source>
</evidence>
<dbReference type="Proteomes" id="UP001515480">
    <property type="component" value="Unassembled WGS sequence"/>
</dbReference>
<evidence type="ECO:0000256" key="9">
    <source>
        <dbReference type="PIRSR" id="PIRSR614732-2"/>
    </source>
</evidence>
<feature type="binding site" evidence="9">
    <location>
        <position position="210"/>
    </location>
    <ligand>
        <name>substrate</name>
    </ligand>
</feature>
<comment type="catalytic activity">
    <reaction evidence="10">
        <text>orotidine 5'-phosphate + H(+) = UMP + CO2</text>
        <dbReference type="Rhea" id="RHEA:11596"/>
        <dbReference type="ChEBI" id="CHEBI:15378"/>
        <dbReference type="ChEBI" id="CHEBI:16526"/>
        <dbReference type="ChEBI" id="CHEBI:57538"/>
        <dbReference type="ChEBI" id="CHEBI:57865"/>
        <dbReference type="EC" id="4.1.1.23"/>
    </reaction>
</comment>
<feature type="active site" description="For OMPdecase activity" evidence="8">
    <location>
        <position position="64"/>
    </location>
</feature>
<dbReference type="NCBIfam" id="TIGR01740">
    <property type="entry name" value="pyrF"/>
    <property type="match status" value="1"/>
</dbReference>
<dbReference type="SUPFAM" id="SSF51366">
    <property type="entry name" value="Ribulose-phoshate binding barrel"/>
    <property type="match status" value="1"/>
</dbReference>
<evidence type="ECO:0000256" key="6">
    <source>
        <dbReference type="ARBA" id="ARBA00022975"/>
    </source>
</evidence>
<dbReference type="EC" id="4.1.1.23" evidence="3 10"/>
<dbReference type="GO" id="GO:0004590">
    <property type="term" value="F:orotidine-5'-phosphate decarboxylase activity"/>
    <property type="evidence" value="ECO:0007669"/>
    <property type="project" value="UniProtKB-EC"/>
</dbReference>
<evidence type="ECO:0000256" key="8">
    <source>
        <dbReference type="PIRSR" id="PIRSR614732-1"/>
    </source>
</evidence>
<organism evidence="12 13">
    <name type="scientific">Prymnesium parvum</name>
    <name type="common">Toxic golden alga</name>
    <dbReference type="NCBI Taxonomy" id="97485"/>
    <lineage>
        <taxon>Eukaryota</taxon>
        <taxon>Haptista</taxon>
        <taxon>Haptophyta</taxon>
        <taxon>Prymnesiophyceae</taxon>
        <taxon>Prymnesiales</taxon>
        <taxon>Prymnesiaceae</taxon>
        <taxon>Prymnesium</taxon>
    </lineage>
</organism>
<dbReference type="FunFam" id="3.20.20.70:FF:000015">
    <property type="entry name" value="Orotidine 5'-phosphate decarboxylase"/>
    <property type="match status" value="1"/>
</dbReference>
<dbReference type="GO" id="GO:0044205">
    <property type="term" value="P:'de novo' UMP biosynthetic process"/>
    <property type="evidence" value="ECO:0007669"/>
    <property type="project" value="InterPro"/>
</dbReference>
<dbReference type="PANTHER" id="PTHR32119">
    <property type="entry name" value="OROTIDINE 5'-PHOSPHATE DECARBOXYLASE"/>
    <property type="match status" value="1"/>
</dbReference>
<comment type="caution">
    <text evidence="12">The sequence shown here is derived from an EMBL/GenBank/DDBJ whole genome shotgun (WGS) entry which is preliminary data.</text>
</comment>
<evidence type="ECO:0000256" key="1">
    <source>
        <dbReference type="ARBA" id="ARBA00004861"/>
    </source>
</evidence>
<comment type="pathway">
    <text evidence="1 10">Pyrimidine metabolism; UMP biosynthesis via de novo pathway; UMP from orotate: step 2/2.</text>
</comment>
<dbReference type="PANTHER" id="PTHR32119:SF2">
    <property type="entry name" value="OROTIDINE 5'-PHOSPHATE DECARBOXYLASE"/>
    <property type="match status" value="1"/>
</dbReference>
<keyword evidence="7 10" id="KW-0456">Lyase</keyword>
<comment type="similarity">
    <text evidence="10">Belongs to the OMP decarboxylase family.</text>
</comment>
<dbReference type="NCBIfam" id="NF001273">
    <property type="entry name" value="PRK00230.1"/>
    <property type="match status" value="1"/>
</dbReference>
<feature type="binding site" evidence="9">
    <location>
        <position position="119"/>
    </location>
    <ligand>
        <name>substrate</name>
    </ligand>
</feature>
<dbReference type="SMART" id="SM00934">
    <property type="entry name" value="OMPdecase"/>
    <property type="match status" value="1"/>
</dbReference>
<sequence>MALFVAVDTPLLSAASQLAATLHHPPLGLKLGLEFFSASGADGVRAVRASAPSSPLFLDLKLHDIPNTVAGAVRALLPLGAAYLTVHAAGGHAMMQAAVRAAAEAGEGRPRVLAVTVLTSLDEEDLQAVGVRATAEEQVVRLAKLAKAAGVDGVVCSAKEIQPIREALGPEFILMVPGIRPADSEAGDQKRVVTPKVAMEAGASCLVVGRPITQSDDPLKAALAILNEMGVGSGT</sequence>